<dbReference type="InterPro" id="IPR005149">
    <property type="entry name" value="Tscrpt_reg_PadR_N"/>
</dbReference>
<dbReference type="InterPro" id="IPR036390">
    <property type="entry name" value="WH_DNA-bd_sf"/>
</dbReference>
<accession>A0A542YGE7</accession>
<dbReference type="InterPro" id="IPR036388">
    <property type="entry name" value="WH-like_DNA-bd_sf"/>
</dbReference>
<feature type="domain" description="Transcription regulator PadR N-terminal" evidence="1">
    <location>
        <begin position="7"/>
        <end position="80"/>
    </location>
</feature>
<evidence type="ECO:0000313" key="3">
    <source>
        <dbReference type="EMBL" id="TQL47145.1"/>
    </source>
</evidence>
<dbReference type="EMBL" id="VFOM01000001">
    <property type="protein sequence ID" value="TQL47145.1"/>
    <property type="molecule type" value="Genomic_DNA"/>
</dbReference>
<dbReference type="AlphaFoldDB" id="A0A542YGE7"/>
<keyword evidence="4" id="KW-1185">Reference proteome</keyword>
<dbReference type="RefSeq" id="WP_141879430.1">
    <property type="nucleotide sequence ID" value="NZ_VFOM01000001.1"/>
</dbReference>
<reference evidence="3 4" key="1">
    <citation type="submission" date="2019-06" db="EMBL/GenBank/DDBJ databases">
        <title>Sequencing the genomes of 1000 actinobacteria strains.</title>
        <authorList>
            <person name="Klenk H.-P."/>
        </authorList>
    </citation>
    <scope>NUCLEOTIDE SEQUENCE [LARGE SCALE GENOMIC DNA]</scope>
    <source>
        <strain evidence="3 4">DSM 26477</strain>
    </source>
</reference>
<dbReference type="OrthoDB" id="3186544at2"/>
<dbReference type="PANTHER" id="PTHR43252">
    <property type="entry name" value="TRANSCRIPTIONAL REGULATOR YQJI"/>
    <property type="match status" value="1"/>
</dbReference>
<evidence type="ECO:0000313" key="4">
    <source>
        <dbReference type="Proteomes" id="UP000317998"/>
    </source>
</evidence>
<protein>
    <submittedName>
        <fullName evidence="3">PadR family transcriptional regulator</fullName>
    </submittedName>
</protein>
<evidence type="ECO:0000259" key="2">
    <source>
        <dbReference type="Pfam" id="PF10400"/>
    </source>
</evidence>
<feature type="domain" description="Transcription regulator PadR C-terminal" evidence="2">
    <location>
        <begin position="93"/>
        <end position="172"/>
    </location>
</feature>
<evidence type="ECO:0000259" key="1">
    <source>
        <dbReference type="Pfam" id="PF03551"/>
    </source>
</evidence>
<gene>
    <name evidence="3" type="ORF">FB562_0193</name>
</gene>
<sequence>MSLKHAVLGLLDLSPLSGYDLKKAFDGTVAHFWSADQAQIYRTLTALVDAELAAIEVIEGDGRPSRKVHHVTEAGRAELDRWLQADPEPAVARNGFLAKVFFSPRLDDDGVRRMLAARRTAVEGSLGMLTALSEEEGEPSSREERLRLATLRNGIAHGRAELGWLDEIEKELS</sequence>
<dbReference type="Proteomes" id="UP000317998">
    <property type="component" value="Unassembled WGS sequence"/>
</dbReference>
<organism evidence="3 4">
    <name type="scientific">Homoserinimonas aerilata</name>
    <dbReference type="NCBI Taxonomy" id="1162970"/>
    <lineage>
        <taxon>Bacteria</taxon>
        <taxon>Bacillati</taxon>
        <taxon>Actinomycetota</taxon>
        <taxon>Actinomycetes</taxon>
        <taxon>Micrococcales</taxon>
        <taxon>Microbacteriaceae</taxon>
        <taxon>Homoserinimonas</taxon>
    </lineage>
</organism>
<dbReference type="Pfam" id="PF10400">
    <property type="entry name" value="Vir_act_alpha_C"/>
    <property type="match status" value="1"/>
</dbReference>
<name>A0A542YGE7_9MICO</name>
<dbReference type="Pfam" id="PF03551">
    <property type="entry name" value="PadR"/>
    <property type="match status" value="1"/>
</dbReference>
<dbReference type="Gene3D" id="1.10.10.10">
    <property type="entry name" value="Winged helix-like DNA-binding domain superfamily/Winged helix DNA-binding domain"/>
    <property type="match status" value="1"/>
</dbReference>
<dbReference type="InterPro" id="IPR018309">
    <property type="entry name" value="Tscrpt_reg_PadR_C"/>
</dbReference>
<comment type="caution">
    <text evidence="3">The sequence shown here is derived from an EMBL/GenBank/DDBJ whole genome shotgun (WGS) entry which is preliminary data.</text>
</comment>
<dbReference type="PANTHER" id="PTHR43252:SF6">
    <property type="entry name" value="NEGATIVE TRANSCRIPTION REGULATOR PADR"/>
    <property type="match status" value="1"/>
</dbReference>
<dbReference type="Gene3D" id="6.10.140.190">
    <property type="match status" value="1"/>
</dbReference>
<dbReference type="SUPFAM" id="SSF46785">
    <property type="entry name" value="Winged helix' DNA-binding domain"/>
    <property type="match status" value="1"/>
</dbReference>
<proteinExistence type="predicted"/>